<dbReference type="FunFam" id="3.30.40.10:FF:000341">
    <property type="entry name" value="FYVE and coiled-coil domain containing 1"/>
    <property type="match status" value="1"/>
</dbReference>
<dbReference type="Gene3D" id="1.20.58.900">
    <property type="match status" value="1"/>
</dbReference>
<dbReference type="GO" id="GO:1901098">
    <property type="term" value="P:positive regulation of autophagosome maturation"/>
    <property type="evidence" value="ECO:0007669"/>
    <property type="project" value="TreeGrafter"/>
</dbReference>
<feature type="coiled-coil region" evidence="5">
    <location>
        <begin position="497"/>
        <end position="566"/>
    </location>
</feature>
<dbReference type="InterPro" id="IPR037213">
    <property type="entry name" value="Run_dom_sf"/>
</dbReference>
<feature type="domain" description="GOLD" evidence="9">
    <location>
        <begin position="1221"/>
        <end position="1342"/>
    </location>
</feature>
<feature type="compositionally biased region" description="Polar residues" evidence="6">
    <location>
        <begin position="1147"/>
        <end position="1160"/>
    </location>
</feature>
<dbReference type="GO" id="GO:0005764">
    <property type="term" value="C:lysosome"/>
    <property type="evidence" value="ECO:0007669"/>
    <property type="project" value="TreeGrafter"/>
</dbReference>
<feature type="coiled-coil region" evidence="5">
    <location>
        <begin position="910"/>
        <end position="993"/>
    </location>
</feature>
<dbReference type="SUPFAM" id="SSF101576">
    <property type="entry name" value="Supernatant protein factor (SPF), C-terminal domain"/>
    <property type="match status" value="1"/>
</dbReference>
<dbReference type="PROSITE" id="PS50866">
    <property type="entry name" value="GOLD"/>
    <property type="match status" value="1"/>
</dbReference>
<evidence type="ECO:0000256" key="3">
    <source>
        <dbReference type="ARBA" id="ARBA00022833"/>
    </source>
</evidence>
<keyword evidence="3" id="KW-0862">Zinc</keyword>
<keyword evidence="11" id="KW-1185">Reference proteome</keyword>
<evidence type="ECO:0000256" key="5">
    <source>
        <dbReference type="SAM" id="Coils"/>
    </source>
</evidence>
<name>A0A3M6TCZ1_POCDA</name>
<dbReference type="InterPro" id="IPR011011">
    <property type="entry name" value="Znf_FYVE_PHD"/>
</dbReference>
<dbReference type="InterPro" id="IPR017455">
    <property type="entry name" value="Znf_FYVE-rel"/>
</dbReference>
<feature type="compositionally biased region" description="Acidic residues" evidence="6">
    <location>
        <begin position="1099"/>
        <end position="1111"/>
    </location>
</feature>
<dbReference type="Pfam" id="PF01363">
    <property type="entry name" value="FYVE"/>
    <property type="match status" value="1"/>
</dbReference>
<organism evidence="10 11">
    <name type="scientific">Pocillopora damicornis</name>
    <name type="common">Cauliflower coral</name>
    <name type="synonym">Millepora damicornis</name>
    <dbReference type="NCBI Taxonomy" id="46731"/>
    <lineage>
        <taxon>Eukaryota</taxon>
        <taxon>Metazoa</taxon>
        <taxon>Cnidaria</taxon>
        <taxon>Anthozoa</taxon>
        <taxon>Hexacorallia</taxon>
        <taxon>Scleractinia</taxon>
        <taxon>Astrocoeniina</taxon>
        <taxon>Pocilloporidae</taxon>
        <taxon>Pocillopora</taxon>
    </lineage>
</organism>
<accession>A0A3M6TCZ1</accession>
<dbReference type="InterPro" id="IPR047337">
    <property type="entry name" value="FYVE_FYCO1"/>
</dbReference>
<feature type="coiled-coil region" evidence="5">
    <location>
        <begin position="611"/>
        <end position="806"/>
    </location>
</feature>
<dbReference type="GO" id="GO:0005776">
    <property type="term" value="C:autophagosome"/>
    <property type="evidence" value="ECO:0007669"/>
    <property type="project" value="TreeGrafter"/>
</dbReference>
<dbReference type="InterPro" id="IPR004012">
    <property type="entry name" value="Run_dom"/>
</dbReference>
<dbReference type="Pfam" id="PF02759">
    <property type="entry name" value="RUN"/>
    <property type="match status" value="1"/>
</dbReference>
<evidence type="ECO:0000259" key="8">
    <source>
        <dbReference type="PROSITE" id="PS50826"/>
    </source>
</evidence>
<feature type="coiled-coil region" evidence="5">
    <location>
        <begin position="313"/>
        <end position="467"/>
    </location>
</feature>
<dbReference type="Proteomes" id="UP000275408">
    <property type="component" value="Unassembled WGS sequence"/>
</dbReference>
<evidence type="ECO:0000256" key="1">
    <source>
        <dbReference type="ARBA" id="ARBA00022723"/>
    </source>
</evidence>
<keyword evidence="1" id="KW-0479">Metal-binding</keyword>
<dbReference type="PROSITE" id="PS50826">
    <property type="entry name" value="RUN"/>
    <property type="match status" value="1"/>
</dbReference>
<dbReference type="SMART" id="SM00064">
    <property type="entry name" value="FYVE"/>
    <property type="match status" value="1"/>
</dbReference>
<dbReference type="PANTHER" id="PTHR46753">
    <property type="entry name" value="FYVE AND COILED-COIL DOMAIN-CONTAINING PROTEIN 1"/>
    <property type="match status" value="1"/>
</dbReference>
<dbReference type="InterPro" id="IPR036598">
    <property type="entry name" value="GOLD_dom_sf"/>
</dbReference>
<keyword evidence="5" id="KW-0175">Coiled coil</keyword>
<evidence type="ECO:0000256" key="4">
    <source>
        <dbReference type="PROSITE-ProRule" id="PRU00091"/>
    </source>
</evidence>
<feature type="compositionally biased region" description="Basic and acidic residues" evidence="6">
    <location>
        <begin position="1167"/>
        <end position="1187"/>
    </location>
</feature>
<dbReference type="InterPro" id="IPR000306">
    <property type="entry name" value="Znf_FYVE"/>
</dbReference>
<dbReference type="SUPFAM" id="SSF140741">
    <property type="entry name" value="RUN domain-like"/>
    <property type="match status" value="1"/>
</dbReference>
<dbReference type="GO" id="GO:0005770">
    <property type="term" value="C:late endosome"/>
    <property type="evidence" value="ECO:0007669"/>
    <property type="project" value="TreeGrafter"/>
</dbReference>
<evidence type="ECO:0000313" key="11">
    <source>
        <dbReference type="Proteomes" id="UP000275408"/>
    </source>
</evidence>
<dbReference type="PROSITE" id="PS50178">
    <property type="entry name" value="ZF_FYVE"/>
    <property type="match status" value="1"/>
</dbReference>
<dbReference type="OrthoDB" id="660555at2759"/>
<dbReference type="EMBL" id="RCHS01003856">
    <property type="protein sequence ID" value="RMX39159.1"/>
    <property type="molecule type" value="Genomic_DNA"/>
</dbReference>
<feature type="domain" description="RUN" evidence="8">
    <location>
        <begin position="52"/>
        <end position="181"/>
    </location>
</feature>
<evidence type="ECO:0000313" key="10">
    <source>
        <dbReference type="EMBL" id="RMX39159.1"/>
    </source>
</evidence>
<evidence type="ECO:0000256" key="6">
    <source>
        <dbReference type="SAM" id="MobiDB-lite"/>
    </source>
</evidence>
<evidence type="ECO:0000256" key="2">
    <source>
        <dbReference type="ARBA" id="ARBA00022771"/>
    </source>
</evidence>
<evidence type="ECO:0000259" key="9">
    <source>
        <dbReference type="PROSITE" id="PS50866"/>
    </source>
</evidence>
<keyword evidence="2 4" id="KW-0863">Zinc-finger</keyword>
<protein>
    <recommendedName>
        <fullName evidence="12">FYVE-type domain-containing protein</fullName>
    </recommendedName>
</protein>
<feature type="region of interest" description="Disordered" evidence="6">
    <location>
        <begin position="1069"/>
        <end position="1207"/>
    </location>
</feature>
<dbReference type="InterPro" id="IPR013083">
    <property type="entry name" value="Znf_RING/FYVE/PHD"/>
</dbReference>
<feature type="compositionally biased region" description="Basic and acidic residues" evidence="6">
    <location>
        <begin position="1133"/>
        <end position="1146"/>
    </location>
</feature>
<proteinExistence type="predicted"/>
<evidence type="ECO:0000259" key="7">
    <source>
        <dbReference type="PROSITE" id="PS50178"/>
    </source>
</evidence>
<gene>
    <name evidence="10" type="ORF">pdam_00021477</name>
</gene>
<dbReference type="GO" id="GO:0072383">
    <property type="term" value="P:plus-end-directed vesicle transport along microtubule"/>
    <property type="evidence" value="ECO:0007669"/>
    <property type="project" value="TreeGrafter"/>
</dbReference>
<dbReference type="SUPFAM" id="SSF57903">
    <property type="entry name" value="FYVE/PHD zinc finger"/>
    <property type="match status" value="1"/>
</dbReference>
<comment type="caution">
    <text evidence="10">The sequence shown here is derived from an EMBL/GenBank/DDBJ whole genome shotgun (WGS) entry which is preliminary data.</text>
</comment>
<dbReference type="STRING" id="46731.A0A3M6TCZ1"/>
<dbReference type="PANTHER" id="PTHR46753:SF2">
    <property type="entry name" value="FYVE AND COILED-COIL DOMAIN-CONTAINING PROTEIN 1"/>
    <property type="match status" value="1"/>
</dbReference>
<reference evidence="10 11" key="1">
    <citation type="journal article" date="2018" name="Sci. Rep.">
        <title>Comparative analysis of the Pocillopora damicornis genome highlights role of immune system in coral evolution.</title>
        <authorList>
            <person name="Cunning R."/>
            <person name="Bay R.A."/>
            <person name="Gillette P."/>
            <person name="Baker A.C."/>
            <person name="Traylor-Knowles N."/>
        </authorList>
    </citation>
    <scope>NUCLEOTIDE SEQUENCE [LARGE SCALE GENOMIC DNA]</scope>
    <source>
        <strain evidence="10">RSMAS</strain>
        <tissue evidence="10">Whole animal</tissue>
    </source>
</reference>
<feature type="compositionally biased region" description="Acidic residues" evidence="6">
    <location>
        <begin position="1188"/>
        <end position="1207"/>
    </location>
</feature>
<sequence>MTRKAVVWRKIQTIHWRMMEAFIIDPARLISDIVGCISELRNVHQSSQLPVTDDETILHKFCVKLETVLRHEQKDKYSLLGVRKDYWNFVSECIPKDDGVRLVHAIPQVKTPQGKGRAFIRYSLTKKSLADAIQRCLVKRKQLSAYFGPEAILCHPSLSTALVNKLYDLNDLEFDLPVAGHELDISWPAFTRRPLGDRQGSVSGRRSSISSVTSVDLRNERPDPLIGLASEITALTTILGDENSLGKAERSEAGFDNVSIGDSAVDTPNITDMTLEISHLHQRILKWKGDLESQLSKACHDAKKAHDERIFANQEHELKVKQLNERYTNLTKGVSEEMNTKFKELSGKLTTAERALSEREAEIEKLKDEVKVSVSASHEAQRSAIELERKITGSERKNSELSYECEQLKERFKRKDEMASELEEKLSELREKCNKLELSEAESNKRIAELQGEIKAKEVVLERVQESYEKLNGMVFGSFEELESELKSRLVDRERGLQNQSAENRRLETSIVEIKQQNRDLSNKLGEANAKIADLENASIETDTVIRDLKNQLNSVEQNQDTFMLELKDTLQPVEGVDVPDGNHVMKDFRKMILKQAKHLVAEMSILHRQLDERSTQKEKLEEHVAELQDNIEKKKKQIIDLHEEVDTSRRRITFIDEEKDILEKEKLKADNRLAELEESEETLQSNISFLAEEKCKVLDELTQLKGIREEEEKLRSEAHDELESLKAQLEDTAQSKQKLENELAIITDSLQTMDAEKKDLDGQLRSLEEKMSSVHDERIGLEHELDVAKEQLEAANEARIRAEQSQVRSQEQLESLQCMMDQEIAALKFQLSSETMKYETELKTLSQQIQEYNGVKERLSEQGEMITDLENRLKERNDVLQHDKHKYVTEIKHLRSEVQQYKSGFDENKLRLRALENELLLAAKQLEEERSRQRELKKKVEEYEEEKGVHSLRYEKKISQFKEDMDELKKRLVELTREKAELWKKADDMEHEIKVKADDRWMDDSEVSHCLSCKAEFSFLLRKHHCRVCGRIFCHNCSNNWVQTPHSRKLRRVCEDCSKSDKRLNAQLVGKPSDVDGDPTSDVSDLQSNRRESLLSFQDDEGDLGADDDPQPGPSTSGVVLPGCPQSTSTPKKSDRKGSSDKERSQSVTSGENHKYTTLKSAKKSAAKEAAKKSVEEKPEPDHSSKEEEEEEEEEEEYEFLEEGDEQAFEQPQAQVVICESDVREDLAVPALNEEPGPFWHVTVPPGKRHLIPVLVGTQGTSLSWKFSTEKRSIRFGVAFKLSETKKDSECETVVPLSQCNSQQISITGKITDVSPGVYVLVFDNTFSRFTSKRLFCMVQVEQKDNEHDSLT</sequence>
<dbReference type="SMART" id="SM00593">
    <property type="entry name" value="RUN"/>
    <property type="match status" value="1"/>
</dbReference>
<dbReference type="Gene3D" id="3.30.40.10">
    <property type="entry name" value="Zinc/RING finger domain, C3HC4 (zinc finger)"/>
    <property type="match status" value="1"/>
</dbReference>
<dbReference type="CDD" id="cd15726">
    <property type="entry name" value="FYVE_FYCO1"/>
    <property type="match status" value="1"/>
</dbReference>
<dbReference type="InterPro" id="IPR009038">
    <property type="entry name" value="GOLD_dom"/>
</dbReference>
<feature type="domain" description="FYVE-type" evidence="7">
    <location>
        <begin position="1005"/>
        <end position="1063"/>
    </location>
</feature>
<dbReference type="GO" id="GO:0008270">
    <property type="term" value="F:zinc ion binding"/>
    <property type="evidence" value="ECO:0007669"/>
    <property type="project" value="UniProtKB-KW"/>
</dbReference>
<dbReference type="Gene3D" id="2.60.120.680">
    <property type="entry name" value="GOLD domain"/>
    <property type="match status" value="1"/>
</dbReference>
<evidence type="ECO:0008006" key="12">
    <source>
        <dbReference type="Google" id="ProtNLM"/>
    </source>
</evidence>